<feature type="region of interest" description="Disordered" evidence="1">
    <location>
        <begin position="1"/>
        <end position="34"/>
    </location>
</feature>
<reference evidence="2 3" key="1">
    <citation type="submission" date="2019-03" db="EMBL/GenBank/DDBJ databases">
        <title>First draft genome of Liparis tanakae, snailfish: a comprehensive survey of snailfish specific genes.</title>
        <authorList>
            <person name="Kim W."/>
            <person name="Song I."/>
            <person name="Jeong J.-H."/>
            <person name="Kim D."/>
            <person name="Kim S."/>
            <person name="Ryu S."/>
            <person name="Song J.Y."/>
            <person name="Lee S.K."/>
        </authorList>
    </citation>
    <scope>NUCLEOTIDE SEQUENCE [LARGE SCALE GENOMIC DNA]</scope>
    <source>
        <tissue evidence="2">Muscle</tissue>
    </source>
</reference>
<evidence type="ECO:0000313" key="2">
    <source>
        <dbReference type="EMBL" id="TNN26175.1"/>
    </source>
</evidence>
<comment type="caution">
    <text evidence="2">The sequence shown here is derived from an EMBL/GenBank/DDBJ whole genome shotgun (WGS) entry which is preliminary data.</text>
</comment>
<keyword evidence="3" id="KW-1185">Reference proteome</keyword>
<dbReference type="EMBL" id="SRLO01010807">
    <property type="protein sequence ID" value="TNN26175.1"/>
    <property type="molecule type" value="Genomic_DNA"/>
</dbReference>
<proteinExistence type="predicted"/>
<accession>A0A4Z2EBQ5</accession>
<protein>
    <submittedName>
        <fullName evidence="2">Uncharacterized protein</fullName>
    </submittedName>
</protein>
<dbReference type="AlphaFoldDB" id="A0A4Z2EBQ5"/>
<gene>
    <name evidence="2" type="ORF">EYF80_063688</name>
</gene>
<name>A0A4Z2EBQ5_9TELE</name>
<evidence type="ECO:0000256" key="1">
    <source>
        <dbReference type="SAM" id="MobiDB-lite"/>
    </source>
</evidence>
<evidence type="ECO:0000313" key="3">
    <source>
        <dbReference type="Proteomes" id="UP000314294"/>
    </source>
</evidence>
<organism evidence="2 3">
    <name type="scientific">Liparis tanakae</name>
    <name type="common">Tanaka's snailfish</name>
    <dbReference type="NCBI Taxonomy" id="230148"/>
    <lineage>
        <taxon>Eukaryota</taxon>
        <taxon>Metazoa</taxon>
        <taxon>Chordata</taxon>
        <taxon>Craniata</taxon>
        <taxon>Vertebrata</taxon>
        <taxon>Euteleostomi</taxon>
        <taxon>Actinopterygii</taxon>
        <taxon>Neopterygii</taxon>
        <taxon>Teleostei</taxon>
        <taxon>Neoteleostei</taxon>
        <taxon>Acanthomorphata</taxon>
        <taxon>Eupercaria</taxon>
        <taxon>Perciformes</taxon>
        <taxon>Cottioidei</taxon>
        <taxon>Cottales</taxon>
        <taxon>Liparidae</taxon>
        <taxon>Liparis</taxon>
    </lineage>
</organism>
<sequence>MQTLCPAPQRLTAKHKSPSGTCMTRSEPSRYQLL</sequence>
<dbReference type="Proteomes" id="UP000314294">
    <property type="component" value="Unassembled WGS sequence"/>
</dbReference>